<comment type="caution">
    <text evidence="2">The sequence shown here is derived from an EMBL/GenBank/DDBJ whole genome shotgun (WGS) entry which is preliminary data.</text>
</comment>
<organism evidence="2 3">
    <name type="scientific">Cirrhinus molitorella</name>
    <name type="common">mud carp</name>
    <dbReference type="NCBI Taxonomy" id="172907"/>
    <lineage>
        <taxon>Eukaryota</taxon>
        <taxon>Metazoa</taxon>
        <taxon>Chordata</taxon>
        <taxon>Craniata</taxon>
        <taxon>Vertebrata</taxon>
        <taxon>Euteleostomi</taxon>
        <taxon>Actinopterygii</taxon>
        <taxon>Neopterygii</taxon>
        <taxon>Teleostei</taxon>
        <taxon>Ostariophysi</taxon>
        <taxon>Cypriniformes</taxon>
        <taxon>Cyprinidae</taxon>
        <taxon>Labeoninae</taxon>
        <taxon>Labeonini</taxon>
        <taxon>Cirrhinus</taxon>
    </lineage>
</organism>
<feature type="compositionally biased region" description="Basic and acidic residues" evidence="1">
    <location>
        <begin position="114"/>
        <end position="124"/>
    </location>
</feature>
<evidence type="ECO:0000313" key="3">
    <source>
        <dbReference type="Proteomes" id="UP001558613"/>
    </source>
</evidence>
<accession>A0ABR3M9G0</accession>
<dbReference type="EMBL" id="JAYMGO010000015">
    <property type="protein sequence ID" value="KAL1260547.1"/>
    <property type="molecule type" value="Genomic_DNA"/>
</dbReference>
<proteinExistence type="predicted"/>
<dbReference type="Proteomes" id="UP001558613">
    <property type="component" value="Unassembled WGS sequence"/>
</dbReference>
<reference evidence="2 3" key="1">
    <citation type="submission" date="2023-09" db="EMBL/GenBank/DDBJ databases">
        <authorList>
            <person name="Wang M."/>
        </authorList>
    </citation>
    <scope>NUCLEOTIDE SEQUENCE [LARGE SCALE GENOMIC DNA]</scope>
    <source>
        <strain evidence="2">GT-2023</strain>
        <tissue evidence="2">Liver</tissue>
    </source>
</reference>
<keyword evidence="3" id="KW-1185">Reference proteome</keyword>
<gene>
    <name evidence="2" type="ORF">QQF64_008374</name>
</gene>
<feature type="region of interest" description="Disordered" evidence="1">
    <location>
        <begin position="113"/>
        <end position="147"/>
    </location>
</feature>
<sequence>MGLTKCQKPRLWWDSNPQPLNGLTRQSRSPMRYPLRHRARRGTRRFNQLSHGAKLHARPPGRATQGIQVVQRSGHGLAARALDSFKAFADNWVGAVCKINRPLPSLTLLAWPPSERRSHAGGRERHPRHRWDLNPGSPVYETGALTN</sequence>
<name>A0ABR3M9G0_9TELE</name>
<evidence type="ECO:0000256" key="1">
    <source>
        <dbReference type="SAM" id="MobiDB-lite"/>
    </source>
</evidence>
<protein>
    <submittedName>
        <fullName evidence="2">Uncharacterized protein</fullName>
    </submittedName>
</protein>
<evidence type="ECO:0000313" key="2">
    <source>
        <dbReference type="EMBL" id="KAL1260547.1"/>
    </source>
</evidence>